<organism evidence="2 3">
    <name type="scientific">Anaerobutyricum hallii</name>
    <dbReference type="NCBI Taxonomy" id="39488"/>
    <lineage>
        <taxon>Bacteria</taxon>
        <taxon>Bacillati</taxon>
        <taxon>Bacillota</taxon>
        <taxon>Clostridia</taxon>
        <taxon>Lachnospirales</taxon>
        <taxon>Lachnospiraceae</taxon>
        <taxon>Anaerobutyricum</taxon>
    </lineage>
</organism>
<dbReference type="Pfam" id="PF06854">
    <property type="entry name" value="Phage_Gp15"/>
    <property type="match status" value="1"/>
</dbReference>
<feature type="region of interest" description="Disordered" evidence="1">
    <location>
        <begin position="78"/>
        <end position="99"/>
    </location>
</feature>
<dbReference type="AlphaFoldDB" id="A0A174K5P2"/>
<dbReference type="EMBL" id="CYZL01000039">
    <property type="protein sequence ID" value="CUP06161.1"/>
    <property type="molecule type" value="Genomic_DNA"/>
</dbReference>
<gene>
    <name evidence="2" type="ORF">ERS852450_02982</name>
</gene>
<proteinExistence type="predicted"/>
<sequence>MNPLYEPFPDYVVVNDKRVRIVTDFREYIKLIDLLKDDEVNTIEKAELIMSWFLDEPAGEFSECLQALSDFVTNYRGRETRSNREEENDQESEEQHNTPVISYNQDAPYIIAGFLECYGIDLIEVPYMHWWKFQMLIDGMNEDCELKKRMGYRSIDLSKIKDKEERERIRKIQKQIAIVDRVVTSEEIGDAFGNMMF</sequence>
<dbReference type="RefSeq" id="WP_055299836.1">
    <property type="nucleotide sequence ID" value="NZ_BLYK01000040.1"/>
</dbReference>
<dbReference type="InterPro" id="IPR009660">
    <property type="entry name" value="Phage_A500_Gp15"/>
</dbReference>
<dbReference type="Proteomes" id="UP000095679">
    <property type="component" value="Unassembled WGS sequence"/>
</dbReference>
<accession>A0A174K5P2</accession>
<evidence type="ECO:0000256" key="1">
    <source>
        <dbReference type="SAM" id="MobiDB-lite"/>
    </source>
</evidence>
<name>A0A174K5P2_9FIRM</name>
<reference evidence="2 3" key="1">
    <citation type="submission" date="2015-09" db="EMBL/GenBank/DDBJ databases">
        <authorList>
            <consortium name="Pathogen Informatics"/>
        </authorList>
    </citation>
    <scope>NUCLEOTIDE SEQUENCE [LARGE SCALE GENOMIC DNA]</scope>
    <source>
        <strain evidence="2 3">2789STDY5834835</strain>
    </source>
</reference>
<evidence type="ECO:0000313" key="3">
    <source>
        <dbReference type="Proteomes" id="UP000095679"/>
    </source>
</evidence>
<evidence type="ECO:0000313" key="2">
    <source>
        <dbReference type="EMBL" id="CUP06161.1"/>
    </source>
</evidence>
<protein>
    <submittedName>
        <fullName evidence="2">Bacteriophage Gp15 protein</fullName>
    </submittedName>
</protein>